<dbReference type="VEuPathDB" id="VectorBase:GPAI006652"/>
<dbReference type="InterPro" id="IPR050430">
    <property type="entry name" value="Peptidase_S1"/>
</dbReference>
<evidence type="ECO:0000256" key="6">
    <source>
        <dbReference type="ARBA" id="ARBA00022825"/>
    </source>
</evidence>
<reference evidence="14" key="1">
    <citation type="submission" date="2014-03" db="EMBL/GenBank/DDBJ databases">
        <authorList>
            <person name="Aksoy S."/>
            <person name="Warren W."/>
            <person name="Wilson R.K."/>
        </authorList>
    </citation>
    <scope>NUCLEOTIDE SEQUENCE [LARGE SCALE GENOMIC DNA]</scope>
    <source>
        <strain evidence="14">IAEA</strain>
    </source>
</reference>
<dbReference type="GO" id="GO:0006508">
    <property type="term" value="P:proteolysis"/>
    <property type="evidence" value="ECO:0007669"/>
    <property type="project" value="UniProtKB-KW"/>
</dbReference>
<comment type="function">
    <text evidence="8">Protein with lectin and protease activity involved in the establishment of trypanosome infections in tsetse flies. Binds D-glucosamine and agglutinates bloodstream-form trypanosomes and rabbit red blood cells. Capable of inducing transformation of bloodstream-form trypanosomes into procyclic (midgut) forms in vitro.</text>
</comment>
<keyword evidence="3" id="KW-0964">Secreted</keyword>
<evidence type="ECO:0000256" key="5">
    <source>
        <dbReference type="ARBA" id="ARBA00022801"/>
    </source>
</evidence>
<organism evidence="13 14">
    <name type="scientific">Glossina pallidipes</name>
    <name type="common">Tsetse fly</name>
    <dbReference type="NCBI Taxonomy" id="7398"/>
    <lineage>
        <taxon>Eukaryota</taxon>
        <taxon>Metazoa</taxon>
        <taxon>Ecdysozoa</taxon>
        <taxon>Arthropoda</taxon>
        <taxon>Hexapoda</taxon>
        <taxon>Insecta</taxon>
        <taxon>Pterygota</taxon>
        <taxon>Neoptera</taxon>
        <taxon>Endopterygota</taxon>
        <taxon>Diptera</taxon>
        <taxon>Brachycera</taxon>
        <taxon>Muscomorpha</taxon>
        <taxon>Hippoboscoidea</taxon>
        <taxon>Glossinidae</taxon>
        <taxon>Glossina</taxon>
    </lineage>
</organism>
<name>A0A1A9Z843_GLOPL</name>
<dbReference type="PANTHER" id="PTHR24276:SF91">
    <property type="entry name" value="AT26814P-RELATED"/>
    <property type="match status" value="1"/>
</dbReference>
<dbReference type="PANTHER" id="PTHR24276">
    <property type="entry name" value="POLYSERASE-RELATED"/>
    <property type="match status" value="1"/>
</dbReference>
<dbReference type="InterPro" id="IPR001254">
    <property type="entry name" value="Trypsin_dom"/>
</dbReference>
<evidence type="ECO:0000256" key="11">
    <source>
        <dbReference type="RuleBase" id="RU363034"/>
    </source>
</evidence>
<dbReference type="PROSITE" id="PS00134">
    <property type="entry name" value="TRYPSIN_HIS"/>
    <property type="match status" value="1"/>
</dbReference>
<dbReference type="GO" id="GO:0005576">
    <property type="term" value="C:extracellular region"/>
    <property type="evidence" value="ECO:0007669"/>
    <property type="project" value="UniProtKB-SubCell"/>
</dbReference>
<dbReference type="Proteomes" id="UP000092445">
    <property type="component" value="Unassembled WGS sequence"/>
</dbReference>
<dbReference type="EnsemblMetazoa" id="GPAI006652-RA">
    <property type="protein sequence ID" value="GPAI006652-PA"/>
    <property type="gene ID" value="GPAI006652"/>
</dbReference>
<evidence type="ECO:0000256" key="8">
    <source>
        <dbReference type="ARBA" id="ARBA00057221"/>
    </source>
</evidence>
<evidence type="ECO:0000259" key="12">
    <source>
        <dbReference type="PROSITE" id="PS50240"/>
    </source>
</evidence>
<dbReference type="Pfam" id="PF00089">
    <property type="entry name" value="Trypsin"/>
    <property type="match status" value="1"/>
</dbReference>
<comment type="similarity">
    <text evidence="2">Belongs to the peptidase S1 family.</text>
</comment>
<sequence>MMAVFIRSYYATIFNVSLPFCHHHCHRYNRLILQQNHPKSTIVDDRKAHLSSEVLRRNLLHDARIVGGFRPKIDNYAKYMIFIVKTTGRTKYFGSKNYCGGTIITPNYILTAAHCVEKGYNIKTIRVIAGTRRRLRRAANVQRRRVQRKILHPDYPQASGCDIALMQLKTKLDIDGKHRAIAPLEFDEYPVFGQHCIAAGWGTIYNNGPCPNDILYVKMVVIGIEPSKFVLNRHSDYAQAACSGDSGGPLFCRGISNKAIKTYIHAMTKTIFPVFVFYEKEAFAVNNLFKNSFKIEFCEELTTYYYLSLNGMITSFHIPVIWIMCERNKWSFQVISGRTHFVSRHHKIKGVREMHYQENAKEMLLKQHSTKPVTVTEAFGSLLSAQPVGSKFLSSDFLGFLFPITPITNYSTSLRDAALGLKLFLFTNFGYTNKYNTAKVQTERVELKPSVFKN</sequence>
<dbReference type="SMART" id="SM00020">
    <property type="entry name" value="Tryp_SPc"/>
    <property type="match status" value="1"/>
</dbReference>
<proteinExistence type="inferred from homology"/>
<dbReference type="InterPro" id="IPR001314">
    <property type="entry name" value="Peptidase_S1A"/>
</dbReference>
<evidence type="ECO:0000313" key="13">
    <source>
        <dbReference type="EnsemblMetazoa" id="GPAI006652-PA"/>
    </source>
</evidence>
<comment type="subcellular location">
    <subcellularLocation>
        <location evidence="1">Secreted</location>
    </subcellularLocation>
</comment>
<keyword evidence="6 11" id="KW-0720">Serine protease</keyword>
<keyword evidence="7" id="KW-1015">Disulfide bond</keyword>
<evidence type="ECO:0000313" key="14">
    <source>
        <dbReference type="Proteomes" id="UP000092445"/>
    </source>
</evidence>
<evidence type="ECO:0000256" key="9">
    <source>
        <dbReference type="ARBA" id="ARBA00067663"/>
    </source>
</evidence>
<dbReference type="FunFam" id="2.40.10.10:FF:000068">
    <property type="entry name" value="transmembrane protease serine 2"/>
    <property type="match status" value="1"/>
</dbReference>
<evidence type="ECO:0000256" key="10">
    <source>
        <dbReference type="ARBA" id="ARBA00077177"/>
    </source>
</evidence>
<accession>A0A1A9Z843</accession>
<dbReference type="GO" id="GO:0004252">
    <property type="term" value="F:serine-type endopeptidase activity"/>
    <property type="evidence" value="ECO:0007669"/>
    <property type="project" value="InterPro"/>
</dbReference>
<protein>
    <recommendedName>
        <fullName evidence="9">Lectizyme</fullName>
    </recommendedName>
    <alternativeName>
        <fullName evidence="10">Proteolytic lectin</fullName>
    </alternativeName>
</protein>
<dbReference type="InterPro" id="IPR033116">
    <property type="entry name" value="TRYPSIN_SER"/>
</dbReference>
<evidence type="ECO:0000256" key="1">
    <source>
        <dbReference type="ARBA" id="ARBA00004613"/>
    </source>
</evidence>
<keyword evidence="4 11" id="KW-0645">Protease</keyword>
<dbReference type="InterPro" id="IPR018114">
    <property type="entry name" value="TRYPSIN_HIS"/>
</dbReference>
<reference evidence="13" key="2">
    <citation type="submission" date="2020-05" db="UniProtKB">
        <authorList>
            <consortium name="EnsemblMetazoa"/>
        </authorList>
    </citation>
    <scope>IDENTIFICATION</scope>
    <source>
        <strain evidence="13">IAEA</strain>
    </source>
</reference>
<keyword evidence="5 11" id="KW-0378">Hydrolase</keyword>
<evidence type="ECO:0000256" key="4">
    <source>
        <dbReference type="ARBA" id="ARBA00022670"/>
    </source>
</evidence>
<keyword evidence="14" id="KW-1185">Reference proteome</keyword>
<dbReference type="CDD" id="cd00190">
    <property type="entry name" value="Tryp_SPc"/>
    <property type="match status" value="1"/>
</dbReference>
<dbReference type="PROSITE" id="PS50240">
    <property type="entry name" value="TRYPSIN_DOM"/>
    <property type="match status" value="1"/>
</dbReference>
<dbReference type="InterPro" id="IPR043504">
    <property type="entry name" value="Peptidase_S1_PA_chymotrypsin"/>
</dbReference>
<dbReference type="AlphaFoldDB" id="A0A1A9Z843"/>
<dbReference type="SUPFAM" id="SSF50494">
    <property type="entry name" value="Trypsin-like serine proteases"/>
    <property type="match status" value="1"/>
</dbReference>
<evidence type="ECO:0000256" key="7">
    <source>
        <dbReference type="ARBA" id="ARBA00023157"/>
    </source>
</evidence>
<feature type="domain" description="Peptidase S1" evidence="12">
    <location>
        <begin position="65"/>
        <end position="328"/>
    </location>
</feature>
<evidence type="ECO:0000256" key="2">
    <source>
        <dbReference type="ARBA" id="ARBA00007664"/>
    </source>
</evidence>
<dbReference type="Gene3D" id="2.40.10.10">
    <property type="entry name" value="Trypsin-like serine proteases"/>
    <property type="match status" value="1"/>
</dbReference>
<dbReference type="PRINTS" id="PR00722">
    <property type="entry name" value="CHYMOTRYPSIN"/>
</dbReference>
<dbReference type="InterPro" id="IPR009003">
    <property type="entry name" value="Peptidase_S1_PA"/>
</dbReference>
<dbReference type="STRING" id="7398.A0A1A9Z843"/>
<evidence type="ECO:0000256" key="3">
    <source>
        <dbReference type="ARBA" id="ARBA00022525"/>
    </source>
</evidence>
<dbReference type="PROSITE" id="PS00135">
    <property type="entry name" value="TRYPSIN_SER"/>
    <property type="match status" value="1"/>
</dbReference>